<dbReference type="EMBL" id="SRLO01000635">
    <property type="protein sequence ID" value="TNN49952.1"/>
    <property type="molecule type" value="Genomic_DNA"/>
</dbReference>
<accession>A0A4Z2GBE7</accession>
<proteinExistence type="predicted"/>
<comment type="caution">
    <text evidence="1">The sequence shown here is derived from an EMBL/GenBank/DDBJ whole genome shotgun (WGS) entry which is preliminary data.</text>
</comment>
<dbReference type="Proteomes" id="UP000314294">
    <property type="component" value="Unassembled WGS sequence"/>
</dbReference>
<evidence type="ECO:0000313" key="1">
    <source>
        <dbReference type="EMBL" id="TNN49952.1"/>
    </source>
</evidence>
<name>A0A4Z2GBE7_9TELE</name>
<keyword evidence="2" id="KW-1185">Reference proteome</keyword>
<reference evidence="1 2" key="1">
    <citation type="submission" date="2019-03" db="EMBL/GenBank/DDBJ databases">
        <title>First draft genome of Liparis tanakae, snailfish: a comprehensive survey of snailfish specific genes.</title>
        <authorList>
            <person name="Kim W."/>
            <person name="Song I."/>
            <person name="Jeong J.-H."/>
            <person name="Kim D."/>
            <person name="Kim S."/>
            <person name="Ryu S."/>
            <person name="Song J.Y."/>
            <person name="Lee S.K."/>
        </authorList>
    </citation>
    <scope>NUCLEOTIDE SEQUENCE [LARGE SCALE GENOMIC DNA]</scope>
    <source>
        <tissue evidence="1">Muscle</tissue>
    </source>
</reference>
<gene>
    <name evidence="1" type="ORF">EYF80_039830</name>
</gene>
<dbReference type="AlphaFoldDB" id="A0A4Z2GBE7"/>
<evidence type="ECO:0000313" key="2">
    <source>
        <dbReference type="Proteomes" id="UP000314294"/>
    </source>
</evidence>
<sequence length="131" mass="14659">MALMLSCRKCVWRSRLPPYSATSSSLKSTVKTLKWRPPSMFSAFLKATEPRERAGFWSTMEIDGTERKTHQALASTDNDDVTQCGSLMQEEHRGAGEFERSGLLGVQTLPVQVEAVRRVQPGHPARQSHTL</sequence>
<organism evidence="1 2">
    <name type="scientific">Liparis tanakae</name>
    <name type="common">Tanaka's snailfish</name>
    <dbReference type="NCBI Taxonomy" id="230148"/>
    <lineage>
        <taxon>Eukaryota</taxon>
        <taxon>Metazoa</taxon>
        <taxon>Chordata</taxon>
        <taxon>Craniata</taxon>
        <taxon>Vertebrata</taxon>
        <taxon>Euteleostomi</taxon>
        <taxon>Actinopterygii</taxon>
        <taxon>Neopterygii</taxon>
        <taxon>Teleostei</taxon>
        <taxon>Neoteleostei</taxon>
        <taxon>Acanthomorphata</taxon>
        <taxon>Eupercaria</taxon>
        <taxon>Perciformes</taxon>
        <taxon>Cottioidei</taxon>
        <taxon>Cottales</taxon>
        <taxon>Liparidae</taxon>
        <taxon>Liparis</taxon>
    </lineage>
</organism>
<protein>
    <submittedName>
        <fullName evidence="1">Uncharacterized protein</fullName>
    </submittedName>
</protein>